<comment type="caution">
    <text evidence="3">The sequence shown here is derived from an EMBL/GenBank/DDBJ whole genome shotgun (WGS) entry which is preliminary data.</text>
</comment>
<gene>
    <name evidence="3" type="ORF">H9637_05770</name>
</gene>
<evidence type="ECO:0000313" key="3">
    <source>
        <dbReference type="EMBL" id="MBD8046552.1"/>
    </source>
</evidence>
<dbReference type="InterPro" id="IPR050266">
    <property type="entry name" value="AB_hydrolase_sf"/>
</dbReference>
<dbReference type="Gene3D" id="3.40.50.1820">
    <property type="entry name" value="alpha/beta hydrolase"/>
    <property type="match status" value="1"/>
</dbReference>
<dbReference type="InterPro" id="IPR000639">
    <property type="entry name" value="Epox_hydrolase-like"/>
</dbReference>
<proteinExistence type="predicted"/>
<accession>A0ABR8YQM9</accession>
<dbReference type="PANTHER" id="PTHR43798:SF31">
    <property type="entry name" value="AB HYDROLASE SUPERFAMILY PROTEIN YCLE"/>
    <property type="match status" value="1"/>
</dbReference>
<dbReference type="PANTHER" id="PTHR43798">
    <property type="entry name" value="MONOACYLGLYCEROL LIPASE"/>
    <property type="match status" value="1"/>
</dbReference>
<organism evidence="3 4">
    <name type="scientific">Clostridium faecium</name>
    <dbReference type="NCBI Taxonomy" id="2762223"/>
    <lineage>
        <taxon>Bacteria</taxon>
        <taxon>Bacillati</taxon>
        <taxon>Bacillota</taxon>
        <taxon>Clostridia</taxon>
        <taxon>Eubacteriales</taxon>
        <taxon>Clostridiaceae</taxon>
        <taxon>Clostridium</taxon>
    </lineage>
</organism>
<keyword evidence="4" id="KW-1185">Reference proteome</keyword>
<reference evidence="3 4" key="1">
    <citation type="submission" date="2020-08" db="EMBL/GenBank/DDBJ databases">
        <title>A Genomic Blueprint of the Chicken Gut Microbiome.</title>
        <authorList>
            <person name="Gilroy R."/>
            <person name="Ravi A."/>
            <person name="Getino M."/>
            <person name="Pursley I."/>
            <person name="Horton D.L."/>
            <person name="Alikhan N.-F."/>
            <person name="Baker D."/>
            <person name="Gharbi K."/>
            <person name="Hall N."/>
            <person name="Watson M."/>
            <person name="Adriaenssens E.M."/>
            <person name="Foster-Nyarko E."/>
            <person name="Jarju S."/>
            <person name="Secka A."/>
            <person name="Antonio M."/>
            <person name="Oren A."/>
            <person name="Chaudhuri R."/>
            <person name="La Ragione R.M."/>
            <person name="Hildebrand F."/>
            <person name="Pallen M.J."/>
        </authorList>
    </citation>
    <scope>NUCLEOTIDE SEQUENCE [LARGE SCALE GENOMIC DNA]</scope>
    <source>
        <strain evidence="3 4">N37</strain>
    </source>
</reference>
<keyword evidence="1 3" id="KW-0378">Hydrolase</keyword>
<dbReference type="RefSeq" id="WP_191739525.1">
    <property type="nucleotide sequence ID" value="NZ_JACSQB010000040.1"/>
</dbReference>
<evidence type="ECO:0000259" key="2">
    <source>
        <dbReference type="Pfam" id="PF00561"/>
    </source>
</evidence>
<dbReference type="PRINTS" id="PR00412">
    <property type="entry name" value="EPOXHYDRLASE"/>
</dbReference>
<dbReference type="Proteomes" id="UP000627166">
    <property type="component" value="Unassembled WGS sequence"/>
</dbReference>
<evidence type="ECO:0000256" key="1">
    <source>
        <dbReference type="ARBA" id="ARBA00022801"/>
    </source>
</evidence>
<dbReference type="InterPro" id="IPR029058">
    <property type="entry name" value="AB_hydrolase_fold"/>
</dbReference>
<dbReference type="SUPFAM" id="SSF53474">
    <property type="entry name" value="alpha/beta-Hydrolases"/>
    <property type="match status" value="1"/>
</dbReference>
<dbReference type="PRINTS" id="PR00111">
    <property type="entry name" value="ABHYDROLASE"/>
</dbReference>
<protein>
    <submittedName>
        <fullName evidence="3">Alpha/beta hydrolase</fullName>
    </submittedName>
</protein>
<dbReference type="InterPro" id="IPR000073">
    <property type="entry name" value="AB_hydrolase_1"/>
</dbReference>
<sequence length="270" mass="31153">MGYYIKVESNVKIYVEDLNPRGNNAILFLHGWPGNHNLFEYQFNQLPKMGYRCIGIDTRGFGKSDKPYTGYDYNRLSDDVRCVVDELELRDFTLAGHSTGGAIAIRYMARHRGYGVSKLALFAAAAPSLIKRHDFPYGIEKERVIDIIKGTYNDRPQMLRNFGDMFFFQHITEAFSDWFFQLGLQAAGWATASIAETWIKEVLFYDLDTIDVPTLIIHGIHDKVVPFSLGEVQNQYIRNSKLIPFKFSGHGSFYDERDKFNKELINFIEE</sequence>
<evidence type="ECO:0000313" key="4">
    <source>
        <dbReference type="Proteomes" id="UP000627166"/>
    </source>
</evidence>
<dbReference type="Pfam" id="PF00561">
    <property type="entry name" value="Abhydrolase_1"/>
    <property type="match status" value="1"/>
</dbReference>
<dbReference type="EMBL" id="JACSQB010000040">
    <property type="protein sequence ID" value="MBD8046552.1"/>
    <property type="molecule type" value="Genomic_DNA"/>
</dbReference>
<dbReference type="GO" id="GO:0016787">
    <property type="term" value="F:hydrolase activity"/>
    <property type="evidence" value="ECO:0007669"/>
    <property type="project" value="UniProtKB-KW"/>
</dbReference>
<name>A0ABR8YQM9_9CLOT</name>
<feature type="domain" description="AB hydrolase-1" evidence="2">
    <location>
        <begin position="24"/>
        <end position="256"/>
    </location>
</feature>